<sequence length="65" mass="7132">MSVRATRKTSAHRTVQAAQHSWHTSVRVGFSLDRSSPVVVLVLHRSPVGSPQLTSALDYQRPPLA</sequence>
<dbReference type="GeneID" id="36322218"/>
<organism evidence="1 2">
    <name type="scientific">Postia placenta MAD-698-R-SB12</name>
    <dbReference type="NCBI Taxonomy" id="670580"/>
    <lineage>
        <taxon>Eukaryota</taxon>
        <taxon>Fungi</taxon>
        <taxon>Dikarya</taxon>
        <taxon>Basidiomycota</taxon>
        <taxon>Agaricomycotina</taxon>
        <taxon>Agaricomycetes</taxon>
        <taxon>Polyporales</taxon>
        <taxon>Adustoporiaceae</taxon>
        <taxon>Rhodonia</taxon>
    </lineage>
</organism>
<gene>
    <name evidence="1" type="ORF">POSPLADRAFT_1037787</name>
</gene>
<dbReference type="EMBL" id="KZ110591">
    <property type="protein sequence ID" value="OSX66916.1"/>
    <property type="molecule type" value="Genomic_DNA"/>
</dbReference>
<dbReference type="RefSeq" id="XP_024343710.1">
    <property type="nucleotide sequence ID" value="XM_024477268.1"/>
</dbReference>
<proteinExistence type="predicted"/>
<keyword evidence="2" id="KW-1185">Reference proteome</keyword>
<protein>
    <submittedName>
        <fullName evidence="1">Uncharacterized protein</fullName>
    </submittedName>
</protein>
<dbReference type="AlphaFoldDB" id="A0A1X6NEN5"/>
<evidence type="ECO:0000313" key="2">
    <source>
        <dbReference type="Proteomes" id="UP000194127"/>
    </source>
</evidence>
<dbReference type="Proteomes" id="UP000194127">
    <property type="component" value="Unassembled WGS sequence"/>
</dbReference>
<name>A0A1X6NEN5_9APHY</name>
<accession>A0A1X6NEN5</accession>
<reference evidence="1 2" key="1">
    <citation type="submission" date="2017-04" db="EMBL/GenBank/DDBJ databases">
        <title>Genome Sequence of the Model Brown-Rot Fungus Postia placenta SB12.</title>
        <authorList>
            <consortium name="DOE Joint Genome Institute"/>
            <person name="Gaskell J."/>
            <person name="Kersten P."/>
            <person name="Larrondo L.F."/>
            <person name="Canessa P."/>
            <person name="Martinez D."/>
            <person name="Hibbett D."/>
            <person name="Schmoll M."/>
            <person name="Kubicek C.P."/>
            <person name="Martinez A.T."/>
            <person name="Yadav J."/>
            <person name="Master E."/>
            <person name="Magnuson J.K."/>
            <person name="James T."/>
            <person name="Yaver D."/>
            <person name="Berka R."/>
            <person name="Labutti K."/>
            <person name="Lipzen A."/>
            <person name="Aerts A."/>
            <person name="Barry K."/>
            <person name="Henrissat B."/>
            <person name="Blanchette R."/>
            <person name="Grigoriev I."/>
            <person name="Cullen D."/>
        </authorList>
    </citation>
    <scope>NUCLEOTIDE SEQUENCE [LARGE SCALE GENOMIC DNA]</scope>
    <source>
        <strain evidence="1 2">MAD-698-R-SB12</strain>
    </source>
</reference>
<evidence type="ECO:0000313" key="1">
    <source>
        <dbReference type="EMBL" id="OSX66916.1"/>
    </source>
</evidence>